<dbReference type="EMBL" id="JH597770">
    <property type="protein sequence ID" value="EHP68024.1"/>
    <property type="molecule type" value="Genomic_DNA"/>
</dbReference>
<proteinExistence type="predicted"/>
<dbReference type="Proteomes" id="UP000003980">
    <property type="component" value="Unassembled WGS sequence"/>
</dbReference>
<name>H2C798_9CREN</name>
<dbReference type="HOGENOM" id="CLU_2911593_0_0_2"/>
<gene>
    <name evidence="1" type="ORF">MetMK1DRAFT_00024470</name>
</gene>
<keyword evidence="2" id="KW-1185">Reference proteome</keyword>
<sequence length="61" mass="7120">MYFYQRDGKGLTLTELRQLALDLRKQDVQCQSMYSQVVHCLYKWVFTCFVYTSPASTSSSP</sequence>
<organism evidence="1 2">
    <name type="scientific">Metallosphaera yellowstonensis MK1</name>
    <dbReference type="NCBI Taxonomy" id="671065"/>
    <lineage>
        <taxon>Archaea</taxon>
        <taxon>Thermoproteota</taxon>
        <taxon>Thermoprotei</taxon>
        <taxon>Sulfolobales</taxon>
        <taxon>Sulfolobaceae</taxon>
        <taxon>Metallosphaera</taxon>
    </lineage>
</organism>
<dbReference type="AlphaFoldDB" id="H2C798"/>
<protein>
    <submittedName>
        <fullName evidence="1">Uncharacterized protein</fullName>
    </submittedName>
</protein>
<dbReference type="eggNOG" id="arCOG00684">
    <property type="taxonomic scope" value="Archaea"/>
</dbReference>
<reference evidence="1 2" key="1">
    <citation type="submission" date="2012-01" db="EMBL/GenBank/DDBJ databases">
        <title>Improved High-Quality Draft sequence of Metallosphaera yellowstonensis MK1.</title>
        <authorList>
            <consortium name="US DOE Joint Genome Institute"/>
            <person name="Lucas S."/>
            <person name="Han J."/>
            <person name="Cheng J.-F."/>
            <person name="Goodwin L."/>
            <person name="Pitluck S."/>
            <person name="Peters L."/>
            <person name="Teshima H."/>
            <person name="Detter J.C."/>
            <person name="Han C."/>
            <person name="Tapia R."/>
            <person name="Land M."/>
            <person name="Hauser L."/>
            <person name="Kyrpides N."/>
            <person name="Kozubal M."/>
            <person name="Macur R.E."/>
            <person name="Jay Z."/>
            <person name="Inskeep W."/>
            <person name="Woyke T."/>
        </authorList>
    </citation>
    <scope>NUCLEOTIDE SEQUENCE [LARGE SCALE GENOMIC DNA]</scope>
    <source>
        <strain evidence="1 2">MK1</strain>
    </source>
</reference>
<evidence type="ECO:0000313" key="1">
    <source>
        <dbReference type="EMBL" id="EHP68024.1"/>
    </source>
</evidence>
<evidence type="ECO:0000313" key="2">
    <source>
        <dbReference type="Proteomes" id="UP000003980"/>
    </source>
</evidence>
<accession>H2C798</accession>